<dbReference type="PROSITE" id="PS50850">
    <property type="entry name" value="MFS"/>
    <property type="match status" value="1"/>
</dbReference>
<dbReference type="EMBL" id="JBEOZM010000004">
    <property type="protein sequence ID" value="MER6268146.1"/>
    <property type="molecule type" value="Genomic_DNA"/>
</dbReference>
<keyword evidence="2" id="KW-1003">Cell membrane</keyword>
<dbReference type="Pfam" id="PF07690">
    <property type="entry name" value="MFS_1"/>
    <property type="match status" value="1"/>
</dbReference>
<accession>A0ABV1TDM6</accession>
<evidence type="ECO:0000256" key="2">
    <source>
        <dbReference type="ARBA" id="ARBA00022475"/>
    </source>
</evidence>
<dbReference type="PRINTS" id="PR01988">
    <property type="entry name" value="EXPORTERBACE"/>
</dbReference>
<dbReference type="InterPro" id="IPR022324">
    <property type="entry name" value="Bacilysin_exporter_BacE_put"/>
</dbReference>
<dbReference type="SUPFAM" id="SSF103473">
    <property type="entry name" value="MFS general substrate transporter"/>
    <property type="match status" value="1"/>
</dbReference>
<dbReference type="PANTHER" id="PTHR23513">
    <property type="entry name" value="INTEGRAL MEMBRANE EFFLUX PROTEIN-RELATED"/>
    <property type="match status" value="1"/>
</dbReference>
<sequence length="441" mass="45936">MRVYASVLRIPDYRKLWIGAVISLLGDGATWTALAWIAVSTRGAGTLGVLGVCYSGPVLLGGLLAGKVVDRFSRRKLLVFDSVVRGAAMLAVPLLYVAHVLNPWHLYVVAAIFGLFKIIPIGIIPAVLPELVPKKQLPTAIALEAVAYGAAGMVGPALGGLLIPLIGGYWVLALDCASYLVFAGFVLSLKARLDRPGAGAETTGDQSAVSAERSSWRPVVAFVVRDRVMLVITITFTIFNVAMGMLIVAQPWLAHERLPGGATMLGVLVGGLAGAEMIGSLIAGAIKPAVRPMLRIGLLQVISGSGLLLLLGANPVLVLVGQLVCGLPAMLMTVSSQSVRYQRTPEVLRGRTMTLMRTLMHSAYPLGAIVAGPLLAGDHYTVVVLTMVVAAGAPGLLTLGLVRNAVVNKREPETPAGPAPQVAAEPVGQTPVLAAKSAQDG</sequence>
<dbReference type="CDD" id="cd06173">
    <property type="entry name" value="MFS_MefA_like"/>
    <property type="match status" value="1"/>
</dbReference>
<feature type="transmembrane region" description="Helical" evidence="7">
    <location>
        <begin position="169"/>
        <end position="189"/>
    </location>
</feature>
<feature type="region of interest" description="Disordered" evidence="6">
    <location>
        <begin position="411"/>
        <end position="441"/>
    </location>
</feature>
<keyword evidence="4 7" id="KW-1133">Transmembrane helix</keyword>
<dbReference type="InterPro" id="IPR020846">
    <property type="entry name" value="MFS_dom"/>
</dbReference>
<gene>
    <name evidence="9" type="ORF">ABT211_12700</name>
</gene>
<comment type="subcellular location">
    <subcellularLocation>
        <location evidence="1">Cell membrane</location>
        <topology evidence="1">Multi-pass membrane protein</topology>
    </subcellularLocation>
</comment>
<feature type="transmembrane region" description="Helical" evidence="7">
    <location>
        <begin position="140"/>
        <end position="163"/>
    </location>
</feature>
<evidence type="ECO:0000256" key="3">
    <source>
        <dbReference type="ARBA" id="ARBA00022692"/>
    </source>
</evidence>
<evidence type="ECO:0000256" key="4">
    <source>
        <dbReference type="ARBA" id="ARBA00022989"/>
    </source>
</evidence>
<feature type="domain" description="Major facilitator superfamily (MFS) profile" evidence="8">
    <location>
        <begin position="1"/>
        <end position="406"/>
    </location>
</feature>
<feature type="transmembrane region" description="Helical" evidence="7">
    <location>
        <begin position="382"/>
        <end position="402"/>
    </location>
</feature>
<evidence type="ECO:0000259" key="8">
    <source>
        <dbReference type="PROSITE" id="PS50850"/>
    </source>
</evidence>
<evidence type="ECO:0000256" key="5">
    <source>
        <dbReference type="ARBA" id="ARBA00023136"/>
    </source>
</evidence>
<feature type="transmembrane region" description="Helical" evidence="7">
    <location>
        <begin position="16"/>
        <end position="39"/>
    </location>
</feature>
<keyword evidence="10" id="KW-1185">Reference proteome</keyword>
<feature type="transmembrane region" description="Helical" evidence="7">
    <location>
        <begin position="77"/>
        <end position="98"/>
    </location>
</feature>
<comment type="caution">
    <text evidence="9">The sequence shown here is derived from an EMBL/GenBank/DDBJ whole genome shotgun (WGS) entry which is preliminary data.</text>
</comment>
<protein>
    <submittedName>
        <fullName evidence="9">MFS transporter</fullName>
    </submittedName>
</protein>
<name>A0ABV1TDM6_9ACTN</name>
<proteinExistence type="predicted"/>
<dbReference type="Proteomes" id="UP001490365">
    <property type="component" value="Unassembled WGS sequence"/>
</dbReference>
<evidence type="ECO:0000256" key="7">
    <source>
        <dbReference type="SAM" id="Phobius"/>
    </source>
</evidence>
<feature type="transmembrane region" description="Helical" evidence="7">
    <location>
        <begin position="265"/>
        <end position="286"/>
    </location>
</feature>
<dbReference type="PANTHER" id="PTHR23513:SF11">
    <property type="entry name" value="STAPHYLOFERRIN A TRANSPORTER"/>
    <property type="match status" value="1"/>
</dbReference>
<feature type="transmembrane region" description="Helical" evidence="7">
    <location>
        <begin position="293"/>
        <end position="310"/>
    </location>
</feature>
<dbReference type="InterPro" id="IPR036259">
    <property type="entry name" value="MFS_trans_sf"/>
</dbReference>
<evidence type="ECO:0000256" key="1">
    <source>
        <dbReference type="ARBA" id="ARBA00004651"/>
    </source>
</evidence>
<evidence type="ECO:0000313" key="9">
    <source>
        <dbReference type="EMBL" id="MER6268146.1"/>
    </source>
</evidence>
<feature type="transmembrane region" description="Helical" evidence="7">
    <location>
        <begin position="228"/>
        <end position="253"/>
    </location>
</feature>
<organism evidence="9 10">
    <name type="scientific">Streptomyces sp. 900105755</name>
    <dbReference type="NCBI Taxonomy" id="3154389"/>
    <lineage>
        <taxon>Bacteria</taxon>
        <taxon>Bacillati</taxon>
        <taxon>Actinomycetota</taxon>
        <taxon>Actinomycetes</taxon>
        <taxon>Kitasatosporales</taxon>
        <taxon>Streptomycetaceae</taxon>
        <taxon>Streptomyces</taxon>
    </lineage>
</organism>
<dbReference type="InterPro" id="IPR011701">
    <property type="entry name" value="MFS"/>
</dbReference>
<dbReference type="RefSeq" id="WP_351956774.1">
    <property type="nucleotide sequence ID" value="NZ_JBEOZM010000004.1"/>
</dbReference>
<feature type="transmembrane region" description="Helical" evidence="7">
    <location>
        <begin position="45"/>
        <end position="65"/>
    </location>
</feature>
<keyword evidence="3 7" id="KW-0812">Transmembrane</keyword>
<feature type="transmembrane region" description="Helical" evidence="7">
    <location>
        <begin position="104"/>
        <end position="128"/>
    </location>
</feature>
<evidence type="ECO:0000313" key="10">
    <source>
        <dbReference type="Proteomes" id="UP001490365"/>
    </source>
</evidence>
<reference evidence="9 10" key="1">
    <citation type="submission" date="2024-06" db="EMBL/GenBank/DDBJ databases">
        <title>The Natural Products Discovery Center: Release of the First 8490 Sequenced Strains for Exploring Actinobacteria Biosynthetic Diversity.</title>
        <authorList>
            <person name="Kalkreuter E."/>
            <person name="Kautsar S.A."/>
            <person name="Yang D."/>
            <person name="Bader C.D."/>
            <person name="Teijaro C.N."/>
            <person name="Fluegel L."/>
            <person name="Davis C.M."/>
            <person name="Simpson J.R."/>
            <person name="Lauterbach L."/>
            <person name="Steele A.D."/>
            <person name="Gui C."/>
            <person name="Meng S."/>
            <person name="Li G."/>
            <person name="Viehrig K."/>
            <person name="Ye F."/>
            <person name="Su P."/>
            <person name="Kiefer A.F."/>
            <person name="Nichols A."/>
            <person name="Cepeda A.J."/>
            <person name="Yan W."/>
            <person name="Fan B."/>
            <person name="Jiang Y."/>
            <person name="Adhikari A."/>
            <person name="Zheng C.-J."/>
            <person name="Schuster L."/>
            <person name="Cowan T.M."/>
            <person name="Smanski M.J."/>
            <person name="Chevrette M.G."/>
            <person name="De Carvalho L.P.S."/>
            <person name="Shen B."/>
        </authorList>
    </citation>
    <scope>NUCLEOTIDE SEQUENCE [LARGE SCALE GENOMIC DNA]</scope>
    <source>
        <strain evidence="9 10">NPDC001694</strain>
    </source>
</reference>
<dbReference type="Gene3D" id="1.20.1250.20">
    <property type="entry name" value="MFS general substrate transporter like domains"/>
    <property type="match status" value="1"/>
</dbReference>
<keyword evidence="5 7" id="KW-0472">Membrane</keyword>
<evidence type="ECO:0000256" key="6">
    <source>
        <dbReference type="SAM" id="MobiDB-lite"/>
    </source>
</evidence>